<evidence type="ECO:0000313" key="3">
    <source>
        <dbReference type="Proteomes" id="UP000197007"/>
    </source>
</evidence>
<feature type="signal peptide" evidence="1">
    <location>
        <begin position="1"/>
        <end position="18"/>
    </location>
</feature>
<dbReference type="KEGG" id="capn:CBG49_14790"/>
<feature type="chain" id="PRO_5012170388" description="DUF4783 domain-containing protein" evidence="1">
    <location>
        <begin position="19"/>
        <end position="148"/>
    </location>
</feature>
<dbReference type="AlphaFoldDB" id="A0A1Z4BSS0"/>
<evidence type="ECO:0008006" key="4">
    <source>
        <dbReference type="Google" id="ProtNLM"/>
    </source>
</evidence>
<gene>
    <name evidence="2" type="ORF">CBG49_14790</name>
</gene>
<evidence type="ECO:0000313" key="2">
    <source>
        <dbReference type="EMBL" id="ASF44259.1"/>
    </source>
</evidence>
<dbReference type="RefSeq" id="WP_088595092.1">
    <property type="nucleotide sequence ID" value="NZ_CP022022.1"/>
</dbReference>
<accession>A0A1Z4BSS0</accession>
<organism evidence="2 3">
    <name type="scientific">Capnocytophaga endodontalis</name>
    <dbReference type="NCBI Taxonomy" id="2708117"/>
    <lineage>
        <taxon>Bacteria</taxon>
        <taxon>Pseudomonadati</taxon>
        <taxon>Bacteroidota</taxon>
        <taxon>Flavobacteriia</taxon>
        <taxon>Flavobacteriales</taxon>
        <taxon>Flavobacteriaceae</taxon>
        <taxon>Capnocytophaga</taxon>
    </lineage>
</organism>
<name>A0A1Z4BSS0_9FLAO</name>
<evidence type="ECO:0000256" key="1">
    <source>
        <dbReference type="SAM" id="SignalP"/>
    </source>
</evidence>
<proteinExistence type="predicted"/>
<dbReference type="EMBL" id="CP022022">
    <property type="protein sequence ID" value="ASF44259.1"/>
    <property type="molecule type" value="Genomic_DNA"/>
</dbReference>
<sequence length="148" mass="17491">MKTFLLTILCCVSTLAGAQENSFSQQDSIMLLCQLKDKSFKIDKKVTIDCIPSIDMHHSTTYSRAKVKKAFNTIFDEFFEGKLKEKDFKLFYYPAIDYNTTPETEHKLYGLVLKEYDGKVDDLLRIYWFEKKDNNFYFIWIECAIKNE</sequence>
<reference evidence="3" key="1">
    <citation type="submission" date="2017-06" db="EMBL/GenBank/DDBJ databases">
        <title>Complete genome sequence of Capnocytophaga sp. KCOM 1579 (=ChDC OS43) isolated from a human refractory periapical abscess lesion.</title>
        <authorList>
            <person name="Kook J.-K."/>
            <person name="Park S.-N."/>
            <person name="Lim Y.K."/>
            <person name="Roh H."/>
        </authorList>
    </citation>
    <scope>NUCLEOTIDE SEQUENCE [LARGE SCALE GENOMIC DNA]</scope>
    <source>
        <strain evidence="3">ChDC OS43</strain>
    </source>
</reference>
<keyword evidence="1" id="KW-0732">Signal</keyword>
<dbReference type="Proteomes" id="UP000197007">
    <property type="component" value="Chromosome"/>
</dbReference>
<protein>
    <recommendedName>
        <fullName evidence="4">DUF4783 domain-containing protein</fullName>
    </recommendedName>
</protein>
<keyword evidence="3" id="KW-1185">Reference proteome</keyword>